<comment type="caution">
    <text evidence="1">The sequence shown here is derived from an EMBL/GenBank/DDBJ whole genome shotgun (WGS) entry which is preliminary data.</text>
</comment>
<evidence type="ECO:0000313" key="2">
    <source>
        <dbReference type="Proteomes" id="UP000294239"/>
    </source>
</evidence>
<dbReference type="EMBL" id="SISF01000019">
    <property type="protein sequence ID" value="TBN19307.1"/>
    <property type="molecule type" value="Genomic_DNA"/>
</dbReference>
<name>A0ABY1YDC3_9HYPH</name>
<protein>
    <submittedName>
        <fullName evidence="1">Uncharacterized protein</fullName>
    </submittedName>
</protein>
<reference evidence="1 2" key="1">
    <citation type="submission" date="2019-02" db="EMBL/GenBank/DDBJ databases">
        <title>Current taxonomic status of genus Agrobacterium and description of Agrobacterium cavarae sp. nov. isolated from maize roots.</title>
        <authorList>
            <person name="Flores-Felix J.D."/>
            <person name="Menendez E."/>
            <person name="Ramirez-Bahena M.H."/>
            <person name="Garcia-Fraile P."/>
            <person name="Velazquez E."/>
        </authorList>
    </citation>
    <scope>NUCLEOTIDE SEQUENCE [LARGE SCALE GENOMIC DNA]</scope>
    <source>
        <strain evidence="1 2">RZME10</strain>
    </source>
</reference>
<organism evidence="1 2">
    <name type="scientific">Agrobacterium cavarae</name>
    <dbReference type="NCBI Taxonomy" id="2528239"/>
    <lineage>
        <taxon>Bacteria</taxon>
        <taxon>Pseudomonadati</taxon>
        <taxon>Pseudomonadota</taxon>
        <taxon>Alphaproteobacteria</taxon>
        <taxon>Hyphomicrobiales</taxon>
        <taxon>Rhizobiaceae</taxon>
        <taxon>Rhizobium/Agrobacterium group</taxon>
        <taxon>Agrobacterium</taxon>
    </lineage>
</organism>
<dbReference type="RefSeq" id="WP_130976987.1">
    <property type="nucleotide sequence ID" value="NZ_SISF01000019.1"/>
</dbReference>
<dbReference type="GeneID" id="301039857"/>
<keyword evidence="2" id="KW-1185">Reference proteome</keyword>
<sequence length="93" mass="10930">MKKHIIEQALAGVLEDLADAEHQRWTHWQSYVHSQGVRQPDGSLIIPAELVSRWDRETKTVYSELTEQEKESDREQVRRYLPIVIDALAKYKD</sequence>
<gene>
    <name evidence="1" type="ORF">EYC79_01515</name>
</gene>
<proteinExistence type="predicted"/>
<accession>A0ABY1YDC3</accession>
<dbReference type="Proteomes" id="UP000294239">
    <property type="component" value="Unassembled WGS sequence"/>
</dbReference>
<evidence type="ECO:0000313" key="1">
    <source>
        <dbReference type="EMBL" id="TBN19307.1"/>
    </source>
</evidence>